<reference evidence="2 3" key="1">
    <citation type="journal article" date="2014" name="Genome Announc.">
        <title>Trypanosoma cruzi Clone Dm28c Draft Genome Sequence.</title>
        <authorList>
            <person name="Grisard E.C."/>
            <person name="Teixeira S.M."/>
            <person name="de Almeida L.G."/>
            <person name="Stoco P.H."/>
            <person name="Gerber A.L."/>
            <person name="Talavera-Lopez C."/>
            <person name="Lima O.C."/>
            <person name="Andersson B."/>
            <person name="de Vasconcelos A.T."/>
        </authorList>
    </citation>
    <scope>NUCLEOTIDE SEQUENCE [LARGE SCALE GENOMIC DNA]</scope>
    <source>
        <strain evidence="2 3">Dm28c</strain>
    </source>
</reference>
<comment type="caution">
    <text evidence="2">The sequence shown here is derived from an EMBL/GenBank/DDBJ whole genome shotgun (WGS) entry which is preliminary data.</text>
</comment>
<sequence length="80" mass="9130">MCVCVCVFVSTYTCRAAVRHKRVQRSNGRERQIAHTQINHIITHTHAAAEWVYSTTKSKRKQNKKPKRGTTSAHTLSLLP</sequence>
<gene>
    <name evidence="2" type="ORF">TCDM_09468</name>
</gene>
<feature type="region of interest" description="Disordered" evidence="1">
    <location>
        <begin position="54"/>
        <end position="80"/>
    </location>
</feature>
<organism evidence="2 3">
    <name type="scientific">Trypanosoma cruzi Dm28c</name>
    <dbReference type="NCBI Taxonomy" id="1416333"/>
    <lineage>
        <taxon>Eukaryota</taxon>
        <taxon>Discoba</taxon>
        <taxon>Euglenozoa</taxon>
        <taxon>Kinetoplastea</taxon>
        <taxon>Metakinetoplastina</taxon>
        <taxon>Trypanosomatida</taxon>
        <taxon>Trypanosomatidae</taxon>
        <taxon>Trypanosoma</taxon>
        <taxon>Schizotrypanum</taxon>
    </lineage>
</organism>
<dbReference type="VEuPathDB" id="TriTrypDB:TCDM_09468"/>
<evidence type="ECO:0000313" key="3">
    <source>
        <dbReference type="Proteomes" id="UP000017861"/>
    </source>
</evidence>
<feature type="compositionally biased region" description="Basic residues" evidence="1">
    <location>
        <begin position="57"/>
        <end position="68"/>
    </location>
</feature>
<feature type="compositionally biased region" description="Polar residues" evidence="1">
    <location>
        <begin position="69"/>
        <end position="80"/>
    </location>
</feature>
<proteinExistence type="predicted"/>
<dbReference type="EMBL" id="AYLP01000159">
    <property type="protein sequence ID" value="ESS62812.1"/>
    <property type="molecule type" value="Genomic_DNA"/>
</dbReference>
<accession>V5B9U9</accession>
<dbReference type="Proteomes" id="UP000017861">
    <property type="component" value="Unassembled WGS sequence"/>
</dbReference>
<evidence type="ECO:0000313" key="2">
    <source>
        <dbReference type="EMBL" id="ESS62812.1"/>
    </source>
</evidence>
<dbReference type="AlphaFoldDB" id="V5B9U9"/>
<protein>
    <submittedName>
        <fullName evidence="2">Uncharacterized protein</fullName>
    </submittedName>
</protein>
<evidence type="ECO:0000256" key="1">
    <source>
        <dbReference type="SAM" id="MobiDB-lite"/>
    </source>
</evidence>
<name>V5B9U9_TRYCR</name>